<dbReference type="GO" id="GO:0051301">
    <property type="term" value="P:cell division"/>
    <property type="evidence" value="ECO:0007669"/>
    <property type="project" value="UniProtKB-KW"/>
</dbReference>
<feature type="domain" description="Cyclin-like" evidence="5">
    <location>
        <begin position="123"/>
        <end position="207"/>
    </location>
</feature>
<dbReference type="Pfam" id="PF00134">
    <property type="entry name" value="Cyclin_N"/>
    <property type="match status" value="1"/>
</dbReference>
<dbReference type="InterPro" id="IPR004367">
    <property type="entry name" value="Cyclin_C-dom"/>
</dbReference>
<dbReference type="Gene3D" id="1.10.472.10">
    <property type="entry name" value="Cyclin-like"/>
    <property type="match status" value="2"/>
</dbReference>
<evidence type="ECO:0000259" key="5">
    <source>
        <dbReference type="SMART" id="SM00385"/>
    </source>
</evidence>
<dbReference type="SUPFAM" id="SSF47954">
    <property type="entry name" value="Cyclin-like"/>
    <property type="match status" value="2"/>
</dbReference>
<evidence type="ECO:0000256" key="3">
    <source>
        <dbReference type="ARBA" id="ARBA00023306"/>
    </source>
</evidence>
<dbReference type="PANTHER" id="PTHR10177">
    <property type="entry name" value="CYCLINS"/>
    <property type="match status" value="1"/>
</dbReference>
<evidence type="ECO:0000313" key="7">
    <source>
        <dbReference type="Proteomes" id="UP000196158"/>
    </source>
</evidence>
<evidence type="ECO:0000256" key="1">
    <source>
        <dbReference type="ARBA" id="ARBA00022618"/>
    </source>
</evidence>
<dbReference type="SMART" id="SM00385">
    <property type="entry name" value="CYCLIN"/>
    <property type="match status" value="1"/>
</dbReference>
<dbReference type="Proteomes" id="UP000196158">
    <property type="component" value="Unassembled WGS sequence"/>
</dbReference>
<dbReference type="InterPro" id="IPR036915">
    <property type="entry name" value="Cyclin-like_sf"/>
</dbReference>
<dbReference type="InterPro" id="IPR013763">
    <property type="entry name" value="Cyclin-like_dom"/>
</dbReference>
<proteinExistence type="inferred from homology"/>
<keyword evidence="3" id="KW-0131">Cell cycle</keyword>
<dbReference type="GO" id="GO:0044772">
    <property type="term" value="P:mitotic cell cycle phase transition"/>
    <property type="evidence" value="ECO:0007669"/>
    <property type="project" value="InterPro"/>
</dbReference>
<dbReference type="Pfam" id="PF02984">
    <property type="entry name" value="Cyclin_C"/>
    <property type="match status" value="1"/>
</dbReference>
<dbReference type="STRING" id="1789683.A0A1X7QY71"/>
<name>A0A1X7QY71_9SACH</name>
<keyword evidence="1" id="KW-0132">Cell division</keyword>
<protein>
    <submittedName>
        <fullName evidence="6">Similar to Saccharomyces cerevisiae YGR109C CLB6 B-type cyclin involved in DNA replication during S phase</fullName>
    </submittedName>
</protein>
<evidence type="ECO:0000256" key="2">
    <source>
        <dbReference type="ARBA" id="ARBA00023127"/>
    </source>
</evidence>
<dbReference type="InterPro" id="IPR039361">
    <property type="entry name" value="Cyclin"/>
</dbReference>
<dbReference type="GO" id="GO:0016538">
    <property type="term" value="F:cyclin-dependent protein serine/threonine kinase regulator activity"/>
    <property type="evidence" value="ECO:0007669"/>
    <property type="project" value="InterPro"/>
</dbReference>
<sequence length="338" mass="39460">MKIPTIEVKHICHENDKITSLIDPVSIKRNSPIISSSKVFKRTRDNDNNVITQKHDDNKRRKILQKNDLDKKHRTLIMVSEYNEDIFKYLYNREKQIGSTFNYMKDEESPYNFGPSMRAILIEWLIEVHEKFHYVQETLILAIAIMDKFLSQNIVTMSKLQLLAVTSLFIASKFEEINLPKLSNFAYITDGAASINDIKIAEAYILKSLKFDISIPNPLNFFAKPTENLNKKLDKKTIIIARYLLEHIYCCPHFIDLKPSQTSQLALFLAREINANSSNKDVVPPSKDNKQFWNSYEILVQEISKPSTNLNVLFDKYRSEKYHNVYEEVTEWCSKKPL</sequence>
<organism evidence="6 7">
    <name type="scientific">Maudiozyma saulgeensis</name>
    <dbReference type="NCBI Taxonomy" id="1789683"/>
    <lineage>
        <taxon>Eukaryota</taxon>
        <taxon>Fungi</taxon>
        <taxon>Dikarya</taxon>
        <taxon>Ascomycota</taxon>
        <taxon>Saccharomycotina</taxon>
        <taxon>Saccharomycetes</taxon>
        <taxon>Saccharomycetales</taxon>
        <taxon>Saccharomycetaceae</taxon>
        <taxon>Maudiozyma</taxon>
    </lineage>
</organism>
<keyword evidence="7" id="KW-1185">Reference proteome</keyword>
<dbReference type="AlphaFoldDB" id="A0A1X7QY71"/>
<keyword evidence="2 4" id="KW-0195">Cyclin</keyword>
<dbReference type="PIRSF" id="PIRSF001771">
    <property type="entry name" value="Cyclin_A_B_D_E"/>
    <property type="match status" value="1"/>
</dbReference>
<comment type="similarity">
    <text evidence="4">Belongs to the cyclin family.</text>
</comment>
<accession>A0A1X7QY71</accession>
<evidence type="ECO:0000256" key="4">
    <source>
        <dbReference type="RuleBase" id="RU000383"/>
    </source>
</evidence>
<gene>
    <name evidence="6" type="ORF">KASA_0Q03597G</name>
</gene>
<dbReference type="InterPro" id="IPR046965">
    <property type="entry name" value="Cyclin_A/B-like"/>
</dbReference>
<evidence type="ECO:0000313" key="6">
    <source>
        <dbReference type="EMBL" id="SMN17966.1"/>
    </source>
</evidence>
<dbReference type="InterPro" id="IPR006671">
    <property type="entry name" value="Cyclin_N"/>
</dbReference>
<dbReference type="EMBL" id="FXLY01000002">
    <property type="protein sequence ID" value="SMN17966.1"/>
    <property type="molecule type" value="Genomic_DNA"/>
</dbReference>
<reference evidence="6 7" key="1">
    <citation type="submission" date="2017-04" db="EMBL/GenBank/DDBJ databases">
        <authorList>
            <person name="Afonso C.L."/>
            <person name="Miller P.J."/>
            <person name="Scott M.A."/>
            <person name="Spackman E."/>
            <person name="Goraichik I."/>
            <person name="Dimitrov K.M."/>
            <person name="Suarez D.L."/>
            <person name="Swayne D.E."/>
        </authorList>
    </citation>
    <scope>NUCLEOTIDE SEQUENCE [LARGE SCALE GENOMIC DNA]</scope>
</reference>
<dbReference type="FunFam" id="1.10.472.10:FF:000001">
    <property type="entry name" value="G2/mitotic-specific cyclin"/>
    <property type="match status" value="1"/>
</dbReference>
<dbReference type="OrthoDB" id="5590282at2759"/>